<comment type="catalytic activity">
    <reaction evidence="19">
        <text>a fatty acyl-[ACP] + malonyl-[ACP] + H(+) = a 3-oxoacyl-[ACP] + holo-[ACP] + CO2</text>
        <dbReference type="Rhea" id="RHEA:22836"/>
        <dbReference type="Rhea" id="RHEA-COMP:9623"/>
        <dbReference type="Rhea" id="RHEA-COMP:9685"/>
        <dbReference type="Rhea" id="RHEA-COMP:9916"/>
        <dbReference type="Rhea" id="RHEA-COMP:14125"/>
        <dbReference type="ChEBI" id="CHEBI:15378"/>
        <dbReference type="ChEBI" id="CHEBI:16526"/>
        <dbReference type="ChEBI" id="CHEBI:64479"/>
        <dbReference type="ChEBI" id="CHEBI:78449"/>
        <dbReference type="ChEBI" id="CHEBI:78776"/>
        <dbReference type="ChEBI" id="CHEBI:138651"/>
    </reaction>
</comment>
<keyword evidence="8 19" id="KW-0444">Lipid biosynthesis</keyword>
<evidence type="ECO:0000256" key="16">
    <source>
        <dbReference type="ARBA" id="ARBA00023160"/>
    </source>
</evidence>
<dbReference type="RefSeq" id="WP_142934654.1">
    <property type="nucleotide sequence ID" value="NZ_ML660171.1"/>
</dbReference>
<feature type="domain" description="Ketosynthase family 3 (KS3)" evidence="22">
    <location>
        <begin position="2"/>
        <end position="405"/>
    </location>
</feature>
<dbReference type="AlphaFoldDB" id="A0A545U0C7"/>
<keyword evidence="14" id="KW-0443">Lipid metabolism</keyword>
<comment type="function">
    <text evidence="18">Proposed to synthesize NOD factor fatty acyl chain. Involved in the synthesis of a highly unsaturated fatty acid moiety, which forms part of a lipo-oligosaccharide that is responsible for host specificity.</text>
</comment>
<dbReference type="InterPro" id="IPR020841">
    <property type="entry name" value="PKS_Beta-ketoAc_synthase_dom"/>
</dbReference>
<comment type="catalytic activity">
    <reaction evidence="19">
        <text>(9Z)-hexadecenoyl-[ACP] + malonyl-[ACP] + H(+) = 3-oxo-(11Z)-octadecenoyl-[ACP] + holo-[ACP] + CO2</text>
        <dbReference type="Rhea" id="RHEA:55040"/>
        <dbReference type="Rhea" id="RHEA-COMP:9623"/>
        <dbReference type="Rhea" id="RHEA-COMP:9685"/>
        <dbReference type="Rhea" id="RHEA-COMP:10800"/>
        <dbReference type="Rhea" id="RHEA-COMP:14074"/>
        <dbReference type="ChEBI" id="CHEBI:15378"/>
        <dbReference type="ChEBI" id="CHEBI:16526"/>
        <dbReference type="ChEBI" id="CHEBI:64479"/>
        <dbReference type="ChEBI" id="CHEBI:78449"/>
        <dbReference type="ChEBI" id="CHEBI:83989"/>
        <dbReference type="ChEBI" id="CHEBI:138538"/>
        <dbReference type="EC" id="2.3.1.179"/>
    </reaction>
</comment>
<dbReference type="SUPFAM" id="SSF53901">
    <property type="entry name" value="Thiolase-like"/>
    <property type="match status" value="2"/>
</dbReference>
<dbReference type="PANTHER" id="PTHR11712:SF352">
    <property type="entry name" value="3-OXOACYL-[ACYL-CARRIER-PROTEIN] SYNTHASE"/>
    <property type="match status" value="1"/>
</dbReference>
<evidence type="ECO:0000256" key="2">
    <source>
        <dbReference type="ARBA" id="ARBA00005194"/>
    </source>
</evidence>
<dbReference type="GO" id="GO:0005886">
    <property type="term" value="C:plasma membrane"/>
    <property type="evidence" value="ECO:0007669"/>
    <property type="project" value="UniProtKB-SubCell"/>
</dbReference>
<gene>
    <name evidence="23" type="primary">fabF</name>
    <name evidence="23" type="ORF">FLL46_24415</name>
</gene>
<dbReference type="PIRSF" id="PIRSF000447">
    <property type="entry name" value="KAS_II"/>
    <property type="match status" value="1"/>
</dbReference>
<keyword evidence="7" id="KW-1003">Cell membrane</keyword>
<dbReference type="GO" id="GO:0006633">
    <property type="term" value="P:fatty acid biosynthetic process"/>
    <property type="evidence" value="ECO:0007669"/>
    <property type="project" value="UniProtKB-UniRule"/>
</dbReference>
<comment type="subcellular location">
    <subcellularLocation>
        <location evidence="1">Cell inner membrane</location>
    </subcellularLocation>
</comment>
<evidence type="ECO:0000256" key="3">
    <source>
        <dbReference type="ARBA" id="ARBA00008467"/>
    </source>
</evidence>
<evidence type="ECO:0000256" key="20">
    <source>
        <dbReference type="PIRSR" id="PIRSR000447-1"/>
    </source>
</evidence>
<evidence type="ECO:0000256" key="17">
    <source>
        <dbReference type="ARBA" id="ARBA00023315"/>
    </source>
</evidence>
<keyword evidence="24" id="KW-1185">Reference proteome</keyword>
<dbReference type="Pfam" id="PF00109">
    <property type="entry name" value="ketoacyl-synt"/>
    <property type="match status" value="1"/>
</dbReference>
<keyword evidence="15" id="KW-0472">Membrane</keyword>
<evidence type="ECO:0000256" key="13">
    <source>
        <dbReference type="ARBA" id="ARBA00022989"/>
    </source>
</evidence>
<evidence type="ECO:0000256" key="5">
    <source>
        <dbReference type="ARBA" id="ARBA00014657"/>
    </source>
</evidence>
<dbReference type="InterPro" id="IPR014031">
    <property type="entry name" value="Ketoacyl_synth_C"/>
</dbReference>
<organism evidence="23 24">
    <name type="scientific">Aliikangiella coralliicola</name>
    <dbReference type="NCBI Taxonomy" id="2592383"/>
    <lineage>
        <taxon>Bacteria</taxon>
        <taxon>Pseudomonadati</taxon>
        <taxon>Pseudomonadota</taxon>
        <taxon>Gammaproteobacteria</taxon>
        <taxon>Oceanospirillales</taxon>
        <taxon>Pleioneaceae</taxon>
        <taxon>Aliikangiella</taxon>
    </lineage>
</organism>
<dbReference type="InterPro" id="IPR000794">
    <property type="entry name" value="Beta-ketoacyl_synthase"/>
</dbReference>
<dbReference type="GO" id="GO:0004315">
    <property type="term" value="F:3-oxoacyl-[acyl-carrier-protein] synthase activity"/>
    <property type="evidence" value="ECO:0007669"/>
    <property type="project" value="UniProtKB-UniRule"/>
</dbReference>
<evidence type="ECO:0000256" key="18">
    <source>
        <dbReference type="ARBA" id="ARBA00037576"/>
    </source>
</evidence>
<evidence type="ECO:0000256" key="14">
    <source>
        <dbReference type="ARBA" id="ARBA00023098"/>
    </source>
</evidence>
<dbReference type="Pfam" id="PF02801">
    <property type="entry name" value="Ketoacyl-synt_C"/>
    <property type="match status" value="1"/>
</dbReference>
<evidence type="ECO:0000256" key="1">
    <source>
        <dbReference type="ARBA" id="ARBA00004533"/>
    </source>
</evidence>
<keyword evidence="10 19" id="KW-0808">Transferase</keyword>
<name>A0A545U0C7_9GAMM</name>
<evidence type="ECO:0000256" key="10">
    <source>
        <dbReference type="ARBA" id="ARBA00022679"/>
    </source>
</evidence>
<evidence type="ECO:0000256" key="15">
    <source>
        <dbReference type="ARBA" id="ARBA00023136"/>
    </source>
</evidence>
<keyword evidence="16 19" id="KW-0275">Fatty acid biosynthesis</keyword>
<dbReference type="CDD" id="cd00834">
    <property type="entry name" value="KAS_I_II"/>
    <property type="match status" value="1"/>
</dbReference>
<dbReference type="InterPro" id="IPR016039">
    <property type="entry name" value="Thiolase-like"/>
</dbReference>
<comment type="caution">
    <text evidence="23">The sequence shown here is derived from an EMBL/GenBank/DDBJ whole genome shotgun (WGS) entry which is preliminary data.</text>
</comment>
<evidence type="ECO:0000256" key="4">
    <source>
        <dbReference type="ARBA" id="ARBA00012356"/>
    </source>
</evidence>
<dbReference type="PROSITE" id="PS00606">
    <property type="entry name" value="KS3_1"/>
    <property type="match status" value="1"/>
</dbReference>
<dbReference type="NCBIfam" id="TIGR03150">
    <property type="entry name" value="fabF"/>
    <property type="match status" value="1"/>
</dbReference>
<comment type="similarity">
    <text evidence="3 19 21">Belongs to the thiolase-like superfamily. Beta-ketoacyl-ACP synthases family.</text>
</comment>
<dbReference type="Proteomes" id="UP000315439">
    <property type="component" value="Unassembled WGS sequence"/>
</dbReference>
<keyword evidence="17 19" id="KW-0012">Acyltransferase</keyword>
<evidence type="ECO:0000256" key="8">
    <source>
        <dbReference type="ARBA" id="ARBA00022516"/>
    </source>
</evidence>
<dbReference type="Gene3D" id="3.40.47.10">
    <property type="match status" value="1"/>
</dbReference>
<comment type="pathway">
    <text evidence="2 19">Lipid metabolism; fatty acid biosynthesis.</text>
</comment>
<dbReference type="PANTHER" id="PTHR11712">
    <property type="entry name" value="POLYKETIDE SYNTHASE-RELATED"/>
    <property type="match status" value="1"/>
</dbReference>
<sequence>MLNRVAITGLGAITPAGNTVEENWQSVVAGKSGIDFIQKFDTENFPIKIAGEVKANVQDFIEGKEIKHFDPFIQYALIATQEAVLDAGIQDLKDVGVVIGSGQGGISNIEREHSKLINGKIRRVTPFFIPSSVIGMASGVISSRFGFRGPSYGVSSACATSAHAIMDACKMIAVGEVDTVVTGGAEATITPLSLAGFSRLNALNTETENPQNASRPFDLQRSGFVSGEGAGIIVLENMASAIRRGATIYGEIAGFGATSDASHLTAPCPDGVGQSLAMQKAVDMANITPQQVGYINAHGTSTPLNDKIETLAIKNVFGDGASEVAISSTKSMTGHLLGAAGAVELIYCIEAIKASQIPPTINLKTPDPDCDLNYTANAAEFQNIEYALSNSFGFGGTNASLLLKKVA</sequence>
<dbReference type="SMART" id="SM00825">
    <property type="entry name" value="PKS_KS"/>
    <property type="match status" value="1"/>
</dbReference>
<dbReference type="NCBIfam" id="NF005589">
    <property type="entry name" value="PRK07314.1"/>
    <property type="match status" value="1"/>
</dbReference>
<evidence type="ECO:0000259" key="22">
    <source>
        <dbReference type="PROSITE" id="PS52004"/>
    </source>
</evidence>
<feature type="active site" description="For beta-ketoacyl synthase activity" evidence="20">
    <location>
        <position position="158"/>
    </location>
</feature>
<dbReference type="FunFam" id="3.40.47.10:FF:000009">
    <property type="entry name" value="3-oxoacyl-[acyl-carrier-protein] synthase 2"/>
    <property type="match status" value="1"/>
</dbReference>
<proteinExistence type="inferred from homology"/>
<comment type="function">
    <text evidence="19">Involved in the type II fatty acid elongation cycle. Catalyzes the elongation of a wide range of acyl-ACP by the addition of two carbons from malonyl-ACP to an acyl acceptor. Can efficiently catalyze the conversion of palmitoleoyl-ACP (cis-hexadec-9-enoyl-ACP) to cis-vaccenoyl-ACP (cis-octadec-11-enoyl-ACP), an essential step in the thermal regulation of fatty acid composition.</text>
</comment>
<dbReference type="InterPro" id="IPR014030">
    <property type="entry name" value="Ketoacyl_synth_N"/>
</dbReference>
<keyword evidence="11" id="KW-0812">Transmembrane</keyword>
<evidence type="ECO:0000256" key="19">
    <source>
        <dbReference type="PIRNR" id="PIRNR000447"/>
    </source>
</evidence>
<evidence type="ECO:0000256" key="12">
    <source>
        <dbReference type="ARBA" id="ARBA00022832"/>
    </source>
</evidence>
<dbReference type="EC" id="2.3.1.179" evidence="4 19"/>
<dbReference type="InterPro" id="IPR017568">
    <property type="entry name" value="3-oxoacyl-ACP_synth-2"/>
</dbReference>
<reference evidence="23 24" key="1">
    <citation type="submission" date="2019-07" db="EMBL/GenBank/DDBJ databases">
        <title>Draft genome for Aliikangiella sp. M105.</title>
        <authorList>
            <person name="Wang G."/>
        </authorList>
    </citation>
    <scope>NUCLEOTIDE SEQUENCE [LARGE SCALE GENOMIC DNA]</scope>
    <source>
        <strain evidence="23 24">M105</strain>
    </source>
</reference>
<dbReference type="OrthoDB" id="9808669at2"/>
<dbReference type="PROSITE" id="PS52004">
    <property type="entry name" value="KS3_2"/>
    <property type="match status" value="1"/>
</dbReference>
<evidence type="ECO:0000256" key="21">
    <source>
        <dbReference type="RuleBase" id="RU003694"/>
    </source>
</evidence>
<evidence type="ECO:0000256" key="9">
    <source>
        <dbReference type="ARBA" id="ARBA00022519"/>
    </source>
</evidence>
<keyword evidence="9" id="KW-0997">Cell inner membrane</keyword>
<dbReference type="InterPro" id="IPR018201">
    <property type="entry name" value="Ketoacyl_synth_AS"/>
</dbReference>
<evidence type="ECO:0000256" key="11">
    <source>
        <dbReference type="ARBA" id="ARBA00022692"/>
    </source>
</evidence>
<keyword evidence="12" id="KW-0276">Fatty acid metabolism</keyword>
<accession>A0A545U0C7</accession>
<dbReference type="UniPathway" id="UPA00094"/>
<protein>
    <recommendedName>
        <fullName evidence="5 19">3-oxoacyl-[acyl-carrier-protein] synthase 2</fullName>
        <ecNumber evidence="4 19">2.3.1.179</ecNumber>
    </recommendedName>
</protein>
<evidence type="ECO:0000256" key="7">
    <source>
        <dbReference type="ARBA" id="ARBA00022475"/>
    </source>
</evidence>
<evidence type="ECO:0000313" key="23">
    <source>
        <dbReference type="EMBL" id="TQV82918.1"/>
    </source>
</evidence>
<dbReference type="EMBL" id="VIKS01000015">
    <property type="protein sequence ID" value="TQV82918.1"/>
    <property type="molecule type" value="Genomic_DNA"/>
</dbReference>
<evidence type="ECO:0000256" key="6">
    <source>
        <dbReference type="ARBA" id="ARBA00022458"/>
    </source>
</evidence>
<keyword evidence="6" id="KW-0536">Nodulation</keyword>
<keyword evidence="13" id="KW-1133">Transmembrane helix</keyword>
<evidence type="ECO:0000313" key="24">
    <source>
        <dbReference type="Proteomes" id="UP000315439"/>
    </source>
</evidence>